<sequence length="179" mass="21012">MVIVFDGGANIIGYDNCSSTYNASTSNHRDLRPNYCPTQTYRMTLDKEPEDEDVVLWSGTRYIDRVYVMQYTTVENTSPYFNLSRYHKTIPDHSYIDFSIMDFYFNDTDYADWFVLVKPEHDADPYFYYDTFAILIIMELHPCNKVFHLDALVLITANSKTSKIQNSEENYIILTTMCE</sequence>
<evidence type="ECO:0000313" key="1">
    <source>
        <dbReference type="EMBL" id="OPL20378.1"/>
    </source>
</evidence>
<accession>A0A3R5Q1N8</accession>
<evidence type="ECO:0000313" key="2">
    <source>
        <dbReference type="Proteomes" id="UP000266721"/>
    </source>
</evidence>
<dbReference type="Proteomes" id="UP000266721">
    <property type="component" value="Unassembled WGS sequence"/>
</dbReference>
<feature type="non-terminal residue" evidence="1">
    <location>
        <position position="1"/>
    </location>
</feature>
<gene>
    <name evidence="1" type="ORF">AM593_03807</name>
</gene>
<name>A0A3R5Q1N8_MYTGA</name>
<proteinExistence type="predicted"/>
<dbReference type="EMBL" id="KV610104">
    <property type="protein sequence ID" value="OPL20378.1"/>
    <property type="molecule type" value="Genomic_DNA"/>
</dbReference>
<organism evidence="1 2">
    <name type="scientific">Mytilus galloprovincialis</name>
    <name type="common">Mediterranean mussel</name>
    <dbReference type="NCBI Taxonomy" id="29158"/>
    <lineage>
        <taxon>Eukaryota</taxon>
        <taxon>Metazoa</taxon>
        <taxon>Spiralia</taxon>
        <taxon>Lophotrochozoa</taxon>
        <taxon>Mollusca</taxon>
        <taxon>Bivalvia</taxon>
        <taxon>Autobranchia</taxon>
        <taxon>Pteriomorphia</taxon>
        <taxon>Mytilida</taxon>
        <taxon>Mytiloidea</taxon>
        <taxon>Mytilidae</taxon>
        <taxon>Mytilinae</taxon>
        <taxon>Mytilus</taxon>
    </lineage>
</organism>
<reference evidence="1 2" key="1">
    <citation type="journal article" date="2016" name="PLoS ONE">
        <title>A First Insight into the Genome of the Filter-Feeder Mussel Mytilus galloprovincialis.</title>
        <authorList>
            <person name="Murgarella M."/>
            <person name="Puiu D."/>
            <person name="Novoa B."/>
            <person name="Figueras A."/>
            <person name="Posada D."/>
            <person name="Canchaya C."/>
        </authorList>
    </citation>
    <scope>NUCLEOTIDE SEQUENCE [LARGE SCALE GENOMIC DNA]</scope>
    <source>
        <tissue evidence="1">Muscle</tissue>
    </source>
</reference>
<keyword evidence="2" id="KW-1185">Reference proteome</keyword>
<protein>
    <submittedName>
        <fullName evidence="1">Uncharacterized protein</fullName>
    </submittedName>
</protein>
<dbReference type="AlphaFoldDB" id="A0A3R5Q1N8"/>